<organism evidence="2 3">
    <name type="scientific">Prunus dulcis</name>
    <name type="common">Almond</name>
    <name type="synonym">Amygdalus dulcis</name>
    <dbReference type="NCBI Taxonomy" id="3755"/>
    <lineage>
        <taxon>Eukaryota</taxon>
        <taxon>Viridiplantae</taxon>
        <taxon>Streptophyta</taxon>
        <taxon>Embryophyta</taxon>
        <taxon>Tracheophyta</taxon>
        <taxon>Spermatophyta</taxon>
        <taxon>Magnoliopsida</taxon>
        <taxon>eudicotyledons</taxon>
        <taxon>Gunneridae</taxon>
        <taxon>Pentapetalae</taxon>
        <taxon>rosids</taxon>
        <taxon>fabids</taxon>
        <taxon>Rosales</taxon>
        <taxon>Rosaceae</taxon>
        <taxon>Amygdaloideae</taxon>
        <taxon>Amygdaleae</taxon>
        <taxon>Prunus</taxon>
    </lineage>
</organism>
<feature type="compositionally biased region" description="Polar residues" evidence="1">
    <location>
        <begin position="48"/>
        <end position="58"/>
    </location>
</feature>
<feature type="compositionally biased region" description="Basic and acidic residues" evidence="1">
    <location>
        <begin position="59"/>
        <end position="69"/>
    </location>
</feature>
<evidence type="ECO:0000313" key="2">
    <source>
        <dbReference type="EMBL" id="KAI5347546.1"/>
    </source>
</evidence>
<dbReference type="AlphaFoldDB" id="A0AAD4WQN6"/>
<protein>
    <submittedName>
        <fullName evidence="2">Uncharacterized protein</fullName>
    </submittedName>
</protein>
<name>A0AAD4WQN6_PRUDU</name>
<keyword evidence="3" id="KW-1185">Reference proteome</keyword>
<gene>
    <name evidence="2" type="ORF">L3X38_000433</name>
</gene>
<feature type="region of interest" description="Disordered" evidence="1">
    <location>
        <begin position="1"/>
        <end position="69"/>
    </location>
</feature>
<reference evidence="2 3" key="1">
    <citation type="journal article" date="2022" name="G3 (Bethesda)">
        <title>Whole-genome sequence and methylome profiling of the almond [Prunus dulcis (Mill.) D.A. Webb] cultivar 'Nonpareil'.</title>
        <authorList>
            <person name="D'Amico-Willman K.M."/>
            <person name="Ouma W.Z."/>
            <person name="Meulia T."/>
            <person name="Sideli G.M."/>
            <person name="Gradziel T.M."/>
            <person name="Fresnedo-Ramirez J."/>
        </authorList>
    </citation>
    <scope>NUCLEOTIDE SEQUENCE [LARGE SCALE GENOMIC DNA]</scope>
    <source>
        <strain evidence="2">Clone GOH B32 T37-40</strain>
    </source>
</reference>
<feature type="compositionally biased region" description="Basic and acidic residues" evidence="1">
    <location>
        <begin position="38"/>
        <end position="47"/>
    </location>
</feature>
<feature type="compositionally biased region" description="Basic and acidic residues" evidence="1">
    <location>
        <begin position="1"/>
        <end position="10"/>
    </location>
</feature>
<accession>A0AAD4WQN6</accession>
<comment type="caution">
    <text evidence="2">The sequence shown here is derived from an EMBL/GenBank/DDBJ whole genome shotgun (WGS) entry which is preliminary data.</text>
</comment>
<dbReference type="EMBL" id="JAJFAZ020000001">
    <property type="protein sequence ID" value="KAI5347546.1"/>
    <property type="molecule type" value="Genomic_DNA"/>
</dbReference>
<evidence type="ECO:0000313" key="3">
    <source>
        <dbReference type="Proteomes" id="UP001054821"/>
    </source>
</evidence>
<evidence type="ECO:0000256" key="1">
    <source>
        <dbReference type="SAM" id="MobiDB-lite"/>
    </source>
</evidence>
<dbReference type="Proteomes" id="UP001054821">
    <property type="component" value="Chromosome 1"/>
</dbReference>
<proteinExistence type="predicted"/>
<sequence>MENLGREKACDGISDQVPTTSRLEEATRRQVICLEPTSRADGDDRSHASMTNDCQKTTGRLEEATNRPEEATGYQAIFLEPTGGSKGNDWSPVEFFDDLYSLREERDSDTGDSCADEINIRPQSTMSLPQSTCDNDEDALSDPQWVDAMHIEMEALNKNATWELVPLPKGKKAVRFI</sequence>